<dbReference type="CDD" id="cd06462">
    <property type="entry name" value="Peptidase_S24_S26"/>
    <property type="match status" value="1"/>
</dbReference>
<organism evidence="1 2">
    <name type="scientific">Candidatus Polarisedimenticola svalbardensis</name>
    <dbReference type="NCBI Taxonomy" id="2886004"/>
    <lineage>
        <taxon>Bacteria</taxon>
        <taxon>Pseudomonadati</taxon>
        <taxon>Acidobacteriota</taxon>
        <taxon>Candidatus Polarisedimenticolia</taxon>
        <taxon>Candidatus Polarisedimenticolales</taxon>
        <taxon>Candidatus Polarisedimenticolaceae</taxon>
        <taxon>Candidatus Polarisedimenticola</taxon>
    </lineage>
</organism>
<protein>
    <submittedName>
        <fullName evidence="1">S24/S26 family peptidase</fullName>
    </submittedName>
</protein>
<gene>
    <name evidence="1" type="ORF">IFK94_02045</name>
</gene>
<dbReference type="AlphaFoldDB" id="A0A8J6XYX7"/>
<comment type="caution">
    <text evidence="1">The sequence shown here is derived from an EMBL/GenBank/DDBJ whole genome shotgun (WGS) entry which is preliminary data.</text>
</comment>
<evidence type="ECO:0000313" key="1">
    <source>
        <dbReference type="EMBL" id="MBD3866878.1"/>
    </source>
</evidence>
<reference evidence="1 2" key="1">
    <citation type="submission" date="2020-08" db="EMBL/GenBank/DDBJ databases">
        <title>Acidobacteriota in marine sediments use diverse sulfur dissimilation pathways.</title>
        <authorList>
            <person name="Wasmund K."/>
        </authorList>
    </citation>
    <scope>NUCLEOTIDE SEQUENCE [LARGE SCALE GENOMIC DNA]</scope>
    <source>
        <strain evidence="1">MAG AM4</strain>
    </source>
</reference>
<accession>A0A8J6XYX7</accession>
<name>A0A8J6XYX7_9BACT</name>
<dbReference type="Proteomes" id="UP000648239">
    <property type="component" value="Unassembled WGS sequence"/>
</dbReference>
<dbReference type="EMBL" id="JACXWD010000003">
    <property type="protein sequence ID" value="MBD3866878.1"/>
    <property type="molecule type" value="Genomic_DNA"/>
</dbReference>
<proteinExistence type="predicted"/>
<evidence type="ECO:0000313" key="2">
    <source>
        <dbReference type="Proteomes" id="UP000648239"/>
    </source>
</evidence>
<sequence length="207" mass="22766">MSEVTDKTRLFQAAVELLGSSGRQAVIPVEGVSMLPTFPLASKILVDFSARSPVLGDIILFHQAGSLVVHRFLARVKSRHHGPCLRTRGDSLQALDPPLLDKDLLGRVIAYRRDGSWYRLEGAGARWWAAMVGSHDYFWAVLAIGAGRADGMLLRIGLGRWLKPAVGALDRFGLRLGDKILFRLLHRTMDPPALADTELKALGQPRP</sequence>